<organism evidence="3 4">
    <name type="scientific">Chara braunii</name>
    <name type="common">Braun's stonewort</name>
    <dbReference type="NCBI Taxonomy" id="69332"/>
    <lineage>
        <taxon>Eukaryota</taxon>
        <taxon>Viridiplantae</taxon>
        <taxon>Streptophyta</taxon>
        <taxon>Charophyceae</taxon>
        <taxon>Charales</taxon>
        <taxon>Characeae</taxon>
        <taxon>Chara</taxon>
    </lineage>
</organism>
<dbReference type="EMBL" id="BFEA01000015">
    <property type="protein sequence ID" value="GBG60945.1"/>
    <property type="molecule type" value="Genomic_DNA"/>
</dbReference>
<sequence length="148" mass="15720">MKTTALSVLCLLLVVGAVAGRTEGGGVRPCAMNFENFDFSPLTSSCNPSAMTSESCCRQFDSIFQSDLDELVDNVVCEEEIFSRLEARGYKAVAFDTLCLGGGRREMQTTARSTTPSAPASQPNSAFTTAVPLSLQLALAMGAFIALF</sequence>
<evidence type="ECO:0000259" key="2">
    <source>
        <dbReference type="Pfam" id="PF26578"/>
    </source>
</evidence>
<gene>
    <name evidence="3" type="ORF">CBR_g16067</name>
</gene>
<name>A0A388JT32_CHABU</name>
<reference evidence="3 4" key="1">
    <citation type="journal article" date="2018" name="Cell">
        <title>The Chara Genome: Secondary Complexity and Implications for Plant Terrestrialization.</title>
        <authorList>
            <person name="Nishiyama T."/>
            <person name="Sakayama H."/>
            <person name="Vries J.D."/>
            <person name="Buschmann H."/>
            <person name="Saint-Marcoux D."/>
            <person name="Ullrich K.K."/>
            <person name="Haas F.B."/>
            <person name="Vanderstraeten L."/>
            <person name="Becker D."/>
            <person name="Lang D."/>
            <person name="Vosolsobe S."/>
            <person name="Rombauts S."/>
            <person name="Wilhelmsson P.K.I."/>
            <person name="Janitza P."/>
            <person name="Kern R."/>
            <person name="Heyl A."/>
            <person name="Rumpler F."/>
            <person name="Villalobos L.I.A.C."/>
            <person name="Clay J.M."/>
            <person name="Skokan R."/>
            <person name="Toyoda A."/>
            <person name="Suzuki Y."/>
            <person name="Kagoshima H."/>
            <person name="Schijlen E."/>
            <person name="Tajeshwar N."/>
            <person name="Catarino B."/>
            <person name="Hetherington A.J."/>
            <person name="Saltykova A."/>
            <person name="Bonnot C."/>
            <person name="Breuninger H."/>
            <person name="Symeonidi A."/>
            <person name="Radhakrishnan G.V."/>
            <person name="Van Nieuwerburgh F."/>
            <person name="Deforce D."/>
            <person name="Chang C."/>
            <person name="Karol K.G."/>
            <person name="Hedrich R."/>
            <person name="Ulvskov P."/>
            <person name="Glockner G."/>
            <person name="Delwiche C.F."/>
            <person name="Petrasek J."/>
            <person name="Van de Peer Y."/>
            <person name="Friml J."/>
            <person name="Beilby M."/>
            <person name="Dolan L."/>
            <person name="Kohara Y."/>
            <person name="Sugano S."/>
            <person name="Fujiyama A."/>
            <person name="Delaux P.-M."/>
            <person name="Quint M."/>
            <person name="TheiBen G."/>
            <person name="Hagemann M."/>
            <person name="Harholt J."/>
            <person name="Dunand C."/>
            <person name="Zachgo S."/>
            <person name="Langdale J."/>
            <person name="Maumus F."/>
            <person name="Straeten D.V.D."/>
            <person name="Gould S.B."/>
            <person name="Rensing S.A."/>
        </authorList>
    </citation>
    <scope>NUCLEOTIDE SEQUENCE [LARGE SCALE GENOMIC DNA]</scope>
    <source>
        <strain evidence="3 4">S276</strain>
    </source>
</reference>
<protein>
    <recommendedName>
        <fullName evidence="2">GPI-anchored protein LLG1-like domain-containing protein</fullName>
    </recommendedName>
</protein>
<proteinExistence type="predicted"/>
<evidence type="ECO:0000313" key="4">
    <source>
        <dbReference type="Proteomes" id="UP000265515"/>
    </source>
</evidence>
<feature type="chain" id="PRO_5017417379" description="GPI-anchored protein LLG1-like domain-containing protein" evidence="1">
    <location>
        <begin position="21"/>
        <end position="148"/>
    </location>
</feature>
<feature type="signal peptide" evidence="1">
    <location>
        <begin position="1"/>
        <end position="20"/>
    </location>
</feature>
<evidence type="ECO:0000313" key="3">
    <source>
        <dbReference type="EMBL" id="GBG60945.1"/>
    </source>
</evidence>
<dbReference type="OrthoDB" id="585255at2759"/>
<keyword evidence="4" id="KW-1185">Reference proteome</keyword>
<comment type="caution">
    <text evidence="3">The sequence shown here is derived from an EMBL/GenBank/DDBJ whole genome shotgun (WGS) entry which is preliminary data.</text>
</comment>
<feature type="domain" description="GPI-anchored protein LLG1-like" evidence="2">
    <location>
        <begin position="32"/>
        <end position="103"/>
    </location>
</feature>
<evidence type="ECO:0000256" key="1">
    <source>
        <dbReference type="SAM" id="SignalP"/>
    </source>
</evidence>
<keyword evidence="1" id="KW-0732">Signal</keyword>
<dbReference type="Gramene" id="GBG60945">
    <property type="protein sequence ID" value="GBG60945"/>
    <property type="gene ID" value="CBR_g16067"/>
</dbReference>
<dbReference type="Proteomes" id="UP000265515">
    <property type="component" value="Unassembled WGS sequence"/>
</dbReference>
<dbReference type="Pfam" id="PF26578">
    <property type="entry name" value="LLG1"/>
    <property type="match status" value="1"/>
</dbReference>
<accession>A0A388JT32</accession>
<dbReference type="InterPro" id="IPR058888">
    <property type="entry name" value="LLG1-like"/>
</dbReference>
<dbReference type="AlphaFoldDB" id="A0A388JT32"/>